<evidence type="ECO:0000259" key="1">
    <source>
        <dbReference type="PROSITE" id="PS50056"/>
    </source>
</evidence>
<dbReference type="InterPro" id="IPR000387">
    <property type="entry name" value="Tyr_Pase_dom"/>
</dbReference>
<organism evidence="2 3">
    <name type="scientific">Buchananella hordeovulneris</name>
    <dbReference type="NCBI Taxonomy" id="52770"/>
    <lineage>
        <taxon>Bacteria</taxon>
        <taxon>Bacillati</taxon>
        <taxon>Actinomycetota</taxon>
        <taxon>Actinomycetes</taxon>
        <taxon>Actinomycetales</taxon>
        <taxon>Actinomycetaceae</taxon>
        <taxon>Buchananella</taxon>
    </lineage>
</organism>
<dbReference type="OrthoDB" id="1188001at2"/>
<evidence type="ECO:0000313" key="3">
    <source>
        <dbReference type="Proteomes" id="UP000185612"/>
    </source>
</evidence>
<dbReference type="STRING" id="52770.BSZ40_10985"/>
<dbReference type="InterPro" id="IPR026893">
    <property type="entry name" value="Tyr/Ser_Pase_IphP-type"/>
</dbReference>
<gene>
    <name evidence="2" type="ORF">BSZ40_10985</name>
</gene>
<accession>A0A1Q5PTE9</accession>
<protein>
    <submittedName>
        <fullName evidence="2">Protein tyrosine phosphatase</fullName>
    </submittedName>
</protein>
<reference evidence="3" key="1">
    <citation type="submission" date="2016-12" db="EMBL/GenBank/DDBJ databases">
        <authorList>
            <person name="Meng X."/>
        </authorList>
    </citation>
    <scope>NUCLEOTIDE SEQUENCE [LARGE SCALE GENOMIC DNA]</scope>
    <source>
        <strain evidence="3">DSM 20732</strain>
    </source>
</reference>
<proteinExistence type="predicted"/>
<keyword evidence="3" id="KW-1185">Reference proteome</keyword>
<dbReference type="SUPFAM" id="SSF52799">
    <property type="entry name" value="(Phosphotyrosine protein) phosphatases II"/>
    <property type="match status" value="1"/>
</dbReference>
<dbReference type="EMBL" id="MQVS01000017">
    <property type="protein sequence ID" value="OKL50749.1"/>
    <property type="molecule type" value="Genomic_DNA"/>
</dbReference>
<dbReference type="Gene3D" id="3.90.190.10">
    <property type="entry name" value="Protein tyrosine phosphatase superfamily"/>
    <property type="match status" value="1"/>
</dbReference>
<name>A0A1Q5PTE9_9ACTO</name>
<dbReference type="PROSITE" id="PS50056">
    <property type="entry name" value="TYR_PHOSPHATASE_2"/>
    <property type="match status" value="1"/>
</dbReference>
<dbReference type="Proteomes" id="UP000185612">
    <property type="component" value="Unassembled WGS sequence"/>
</dbReference>
<dbReference type="RefSeq" id="WP_073826396.1">
    <property type="nucleotide sequence ID" value="NZ_MQVS01000017.1"/>
</dbReference>
<comment type="caution">
    <text evidence="2">The sequence shown here is derived from an EMBL/GenBank/DDBJ whole genome shotgun (WGS) entry which is preliminary data.</text>
</comment>
<dbReference type="Pfam" id="PF13350">
    <property type="entry name" value="Y_phosphatase3"/>
    <property type="match status" value="1"/>
</dbReference>
<feature type="domain" description="Tyrosine specific protein phosphatases" evidence="1">
    <location>
        <begin position="120"/>
        <end position="164"/>
    </location>
</feature>
<dbReference type="InterPro" id="IPR029021">
    <property type="entry name" value="Prot-tyrosine_phosphatase-like"/>
</dbReference>
<dbReference type="InParanoid" id="A0A1Q5PTE9"/>
<evidence type="ECO:0000313" key="2">
    <source>
        <dbReference type="EMBL" id="OKL50749.1"/>
    </source>
</evidence>
<dbReference type="AlphaFoldDB" id="A0A1Q5PTE9"/>
<dbReference type="PROSITE" id="PS00383">
    <property type="entry name" value="TYR_PHOSPHATASE_1"/>
    <property type="match status" value="1"/>
</dbReference>
<dbReference type="GO" id="GO:0004721">
    <property type="term" value="F:phosphoprotein phosphatase activity"/>
    <property type="evidence" value="ECO:0007669"/>
    <property type="project" value="InterPro"/>
</dbReference>
<dbReference type="InterPro" id="IPR016130">
    <property type="entry name" value="Tyr_Pase_AS"/>
</dbReference>
<sequence>MSAYHRGTRELTWGEVPNVRDLGGLVTPQGPTQFGRIARGPRRELLDDIGWQAARAWGLNTVVDLRCDYEVGVREEDPGAAVPQSVTIISAPTEDHENTEFQKTCFPILDSPAYWRHNLRILPAMVRATLEAIAEATPGVLVHCSAGRDRTGMITSLLLANAGVAPEVIADDYALSVRAMAGIASHQPTHDRQAAWKPEQVEDWVEKIHPLVVDFAQDVATHLDTIQLSHRTRARLRSLLVAPEPTR</sequence>